<dbReference type="STRING" id="869213.GCA_000517085_02590"/>
<keyword evidence="4" id="KW-1185">Reference proteome</keyword>
<dbReference type="SUPFAM" id="SSF74653">
    <property type="entry name" value="TolA/TonB C-terminal domain"/>
    <property type="match status" value="1"/>
</dbReference>
<gene>
    <name evidence="3" type="ORF">JCM21142_93818</name>
</gene>
<dbReference type="eggNOG" id="COG0810">
    <property type="taxonomic scope" value="Bacteria"/>
</dbReference>
<dbReference type="OrthoDB" id="1120393at2"/>
<dbReference type="Proteomes" id="UP000019402">
    <property type="component" value="Unassembled WGS sequence"/>
</dbReference>
<dbReference type="RefSeq" id="WP_044214063.1">
    <property type="nucleotide sequence ID" value="NZ_BAMD01000068.1"/>
</dbReference>
<keyword evidence="1" id="KW-0732">Signal</keyword>
<dbReference type="AlphaFoldDB" id="W7YRN9"/>
<evidence type="ECO:0000313" key="3">
    <source>
        <dbReference type="EMBL" id="GAF05094.1"/>
    </source>
</evidence>
<dbReference type="Pfam" id="PF03544">
    <property type="entry name" value="TonB_C"/>
    <property type="match status" value="1"/>
</dbReference>
<sequence>MKKLLFTLLLSAWVMLSYAQEHETVRKHNGPFFEEYLAFTSDTAIKDGRYLKKYKDFIIEQGIYKENKKFGRWAYFSLDGIFEFEYDHNTQKVIKISSKQTPEEYTETPVLFLGSPIIPYLFMVNHIVYADEAKNKNITGKIVLAIRINSKGQITSLFIKEKLHPILNAEVMRVAKTIPSHWQWIPATYKGKNINSEYLIDIQFDLTEEEHP</sequence>
<dbReference type="InterPro" id="IPR037682">
    <property type="entry name" value="TonB_C"/>
</dbReference>
<feature type="signal peptide" evidence="1">
    <location>
        <begin position="1"/>
        <end position="19"/>
    </location>
</feature>
<evidence type="ECO:0000313" key="4">
    <source>
        <dbReference type="Proteomes" id="UP000019402"/>
    </source>
</evidence>
<dbReference type="EMBL" id="BAMD01000068">
    <property type="protein sequence ID" value="GAF05094.1"/>
    <property type="molecule type" value="Genomic_DNA"/>
</dbReference>
<protein>
    <submittedName>
        <fullName evidence="3">TonB protein</fullName>
    </submittedName>
</protein>
<evidence type="ECO:0000259" key="2">
    <source>
        <dbReference type="Pfam" id="PF03544"/>
    </source>
</evidence>
<accession>W7YRN9</accession>
<comment type="caution">
    <text evidence="3">The sequence shown here is derived from an EMBL/GenBank/DDBJ whole genome shotgun (WGS) entry which is preliminary data.</text>
</comment>
<proteinExistence type="predicted"/>
<organism evidence="3 4">
    <name type="scientific">Saccharicrinis fermentans DSM 9555 = JCM 21142</name>
    <dbReference type="NCBI Taxonomy" id="869213"/>
    <lineage>
        <taxon>Bacteria</taxon>
        <taxon>Pseudomonadati</taxon>
        <taxon>Bacteroidota</taxon>
        <taxon>Bacteroidia</taxon>
        <taxon>Marinilabiliales</taxon>
        <taxon>Marinilabiliaceae</taxon>
        <taxon>Saccharicrinis</taxon>
    </lineage>
</organism>
<name>W7YRN9_9BACT</name>
<feature type="chain" id="PRO_5004907468" evidence="1">
    <location>
        <begin position="20"/>
        <end position="212"/>
    </location>
</feature>
<evidence type="ECO:0000256" key="1">
    <source>
        <dbReference type="SAM" id="SignalP"/>
    </source>
</evidence>
<dbReference type="GO" id="GO:0055085">
    <property type="term" value="P:transmembrane transport"/>
    <property type="evidence" value="ECO:0007669"/>
    <property type="project" value="InterPro"/>
</dbReference>
<reference evidence="3 4" key="1">
    <citation type="journal article" date="2014" name="Genome Announc.">
        <title>Draft Genome Sequence of Cytophaga fermentans JCM 21142T, a Facultative Anaerobe Isolated from Marine Mud.</title>
        <authorList>
            <person name="Starns D."/>
            <person name="Oshima K."/>
            <person name="Suda W."/>
            <person name="Iino T."/>
            <person name="Yuki M."/>
            <person name="Inoue J."/>
            <person name="Kitamura K."/>
            <person name="Iida T."/>
            <person name="Darby A."/>
            <person name="Hattori M."/>
            <person name="Ohkuma M."/>
        </authorList>
    </citation>
    <scope>NUCLEOTIDE SEQUENCE [LARGE SCALE GENOMIC DNA]</scope>
    <source>
        <strain evidence="3 4">JCM 21142</strain>
    </source>
</reference>
<dbReference type="Gene3D" id="3.30.1150.10">
    <property type="match status" value="1"/>
</dbReference>
<feature type="domain" description="TonB C-terminal" evidence="2">
    <location>
        <begin position="126"/>
        <end position="206"/>
    </location>
</feature>